<feature type="binding site" evidence="2">
    <location>
        <position position="37"/>
    </location>
    <ligand>
        <name>substrate</name>
    </ligand>
</feature>
<feature type="binding site" evidence="2">
    <location>
        <position position="69"/>
    </location>
    <ligand>
        <name>substrate</name>
    </ligand>
</feature>
<dbReference type="NCBIfam" id="NF011405">
    <property type="entry name" value="PRK14830.1"/>
    <property type="match status" value="1"/>
</dbReference>
<dbReference type="InterPro" id="IPR036424">
    <property type="entry name" value="UPP_synth-like_sf"/>
</dbReference>
<keyword evidence="2" id="KW-0460">Magnesium</keyword>
<evidence type="ECO:0000313" key="3">
    <source>
        <dbReference type="EMBL" id="OXZ27525.1"/>
    </source>
</evidence>
<feature type="binding site" evidence="2">
    <location>
        <begin position="65"/>
        <end position="67"/>
    </location>
    <ligand>
        <name>substrate</name>
    </ligand>
</feature>
<dbReference type="InterPro" id="IPR018520">
    <property type="entry name" value="UPP_synth-like_CS"/>
</dbReference>
<feature type="active site" description="Proton acceptor" evidence="2">
    <location>
        <position position="68"/>
    </location>
</feature>
<accession>A0A233V543</accession>
<dbReference type="Gene3D" id="3.40.1180.10">
    <property type="entry name" value="Decaprenyl diphosphate synthase-like"/>
    <property type="match status" value="1"/>
</dbReference>
<protein>
    <recommendedName>
        <fullName evidence="2">Isoprenyl transferase</fullName>
        <ecNumber evidence="2">2.5.1.-</ecNumber>
    </recommendedName>
</protein>
<feature type="binding site" evidence="2">
    <location>
        <position position="200"/>
    </location>
    <ligand>
        <name>Mg(2+)</name>
        <dbReference type="ChEBI" id="CHEBI:18420"/>
    </ligand>
</feature>
<reference evidence="4" key="1">
    <citation type="submission" date="2017-04" db="EMBL/GenBank/DDBJ databases">
        <title>Finegoldia magna isolated from orthopedic joint implant-associated infections.</title>
        <authorList>
            <person name="Bjorklund S."/>
            <person name="Bruggemann H."/>
            <person name="Jensen A."/>
            <person name="Hellmark B."/>
            <person name="Soderquist B."/>
        </authorList>
    </citation>
    <scope>NUCLEOTIDE SEQUENCE [LARGE SCALE GENOMIC DNA]</scope>
    <source>
        <strain evidence="4">CCUG 54800</strain>
    </source>
</reference>
<name>A0A233V543_FINMA</name>
<dbReference type="EMBL" id="NDYC01000019">
    <property type="protein sequence ID" value="OXZ27525.1"/>
    <property type="molecule type" value="Genomic_DNA"/>
</dbReference>
<dbReference type="RefSeq" id="WP_094205646.1">
    <property type="nucleotide sequence ID" value="NZ_JAWGQT010000022.1"/>
</dbReference>
<feature type="binding site" evidence="2">
    <location>
        <position position="20"/>
    </location>
    <ligand>
        <name>Mg(2+)</name>
        <dbReference type="ChEBI" id="CHEBI:18420"/>
    </ligand>
</feature>
<dbReference type="HAMAP" id="MF_01139">
    <property type="entry name" value="ISPT"/>
    <property type="match status" value="1"/>
</dbReference>
<comment type="caution">
    <text evidence="3">The sequence shown here is derived from an EMBL/GenBank/DDBJ whole genome shotgun (WGS) entry which is preliminary data.</text>
</comment>
<organism evidence="3 4">
    <name type="scientific">Finegoldia magna</name>
    <name type="common">Peptostreptococcus magnus</name>
    <dbReference type="NCBI Taxonomy" id="1260"/>
    <lineage>
        <taxon>Bacteria</taxon>
        <taxon>Bacillati</taxon>
        <taxon>Bacillota</taxon>
        <taxon>Tissierellia</taxon>
        <taxon>Tissierellales</taxon>
        <taxon>Peptoniphilaceae</taxon>
        <taxon>Finegoldia</taxon>
    </lineage>
</organism>
<dbReference type="PROSITE" id="PS01066">
    <property type="entry name" value="UPP_SYNTHASE"/>
    <property type="match status" value="1"/>
</dbReference>
<keyword evidence="2" id="KW-0479">Metal-binding</keyword>
<dbReference type="SUPFAM" id="SSF64005">
    <property type="entry name" value="Undecaprenyl diphosphate synthase"/>
    <property type="match status" value="1"/>
</dbReference>
<dbReference type="PANTHER" id="PTHR10291:SF0">
    <property type="entry name" value="DEHYDRODOLICHYL DIPHOSPHATE SYNTHASE 2"/>
    <property type="match status" value="1"/>
</dbReference>
<dbReference type="AlphaFoldDB" id="A0A233V543"/>
<evidence type="ECO:0000256" key="2">
    <source>
        <dbReference type="HAMAP-Rule" id="MF_01139"/>
    </source>
</evidence>
<dbReference type="InterPro" id="IPR001441">
    <property type="entry name" value="UPP_synth-like"/>
</dbReference>
<dbReference type="FunFam" id="3.40.1180.10:FF:000001">
    <property type="entry name" value="(2E,6E)-farnesyl-diphosphate-specific ditrans,polycis-undecaprenyl-diphosphate synthase"/>
    <property type="match status" value="1"/>
</dbReference>
<feature type="binding site" evidence="2">
    <location>
        <position position="25"/>
    </location>
    <ligand>
        <name>substrate</name>
    </ligand>
</feature>
<comment type="function">
    <text evidence="2">Catalyzes the condensation of isopentenyl diphosphate (IPP) with allylic pyrophosphates generating different type of terpenoids.</text>
</comment>
<sequence length="234" mass="27296">MDLSNLDQDRLPKHIAIIMDGNGRWATKRNKPRVFGHNEGMKRVVDVVENSLNIGIKYLSLYAFSTENWKRPQKEIDFLMQILIKYIDDQLNKLVTQGVKINILGDISVLPEKVIQKIEYALDSTKNNDKLILNIAINYGSRQEILRAVNTAIEDGEILTDNEFSNLLYTRNQPDVDLLIRPGGEKRLSNFLLYQMSYAELYFSDIYWPDFKLESLIDAIYWYQNRNRRFGGLK</sequence>
<dbReference type="Pfam" id="PF01255">
    <property type="entry name" value="Prenyltransf"/>
    <property type="match status" value="1"/>
</dbReference>
<comment type="subunit">
    <text evidence="2">Homodimer.</text>
</comment>
<feature type="binding site" evidence="2">
    <location>
        <begin position="21"/>
        <end position="24"/>
    </location>
    <ligand>
        <name>substrate</name>
    </ligand>
</feature>
<dbReference type="CDD" id="cd00475">
    <property type="entry name" value="Cis_IPPS"/>
    <property type="match status" value="1"/>
</dbReference>
<gene>
    <name evidence="3" type="ORF">B9N49_04145</name>
</gene>
<proteinExistence type="inferred from homology"/>
<dbReference type="GO" id="GO:0016094">
    <property type="term" value="P:polyprenol biosynthetic process"/>
    <property type="evidence" value="ECO:0007669"/>
    <property type="project" value="TreeGrafter"/>
</dbReference>
<comment type="similarity">
    <text evidence="2">Belongs to the UPP synthase family.</text>
</comment>
<evidence type="ECO:0000313" key="4">
    <source>
        <dbReference type="Proteomes" id="UP000215413"/>
    </source>
</evidence>
<dbReference type="NCBIfam" id="TIGR00055">
    <property type="entry name" value="uppS"/>
    <property type="match status" value="1"/>
</dbReference>
<dbReference type="EC" id="2.5.1.-" evidence="2"/>
<feature type="binding site" evidence="2">
    <location>
        <begin position="187"/>
        <end position="189"/>
    </location>
    <ligand>
        <name>substrate</name>
    </ligand>
</feature>
<feature type="binding site" evidence="2">
    <location>
        <position position="181"/>
    </location>
    <ligand>
        <name>substrate</name>
    </ligand>
</feature>
<dbReference type="GO" id="GO:0000287">
    <property type="term" value="F:magnesium ion binding"/>
    <property type="evidence" value="ECO:0007669"/>
    <property type="project" value="UniProtKB-UniRule"/>
</dbReference>
<comment type="cofactor">
    <cofactor evidence="2">
        <name>Mg(2+)</name>
        <dbReference type="ChEBI" id="CHEBI:18420"/>
    </cofactor>
    <text evidence="2">Binds 2 magnesium ions per subunit.</text>
</comment>
<dbReference type="PANTHER" id="PTHR10291">
    <property type="entry name" value="DEHYDRODOLICHYL DIPHOSPHATE SYNTHASE FAMILY MEMBER"/>
    <property type="match status" value="1"/>
</dbReference>
<keyword evidence="1 2" id="KW-0808">Transferase</keyword>
<dbReference type="Proteomes" id="UP000215413">
    <property type="component" value="Unassembled WGS sequence"/>
</dbReference>
<dbReference type="GO" id="GO:0045547">
    <property type="term" value="F:ditrans,polycis-polyprenyl diphosphate synthase [(2E,6E)-farnesyl diphosphate specific] activity"/>
    <property type="evidence" value="ECO:0007669"/>
    <property type="project" value="TreeGrafter"/>
</dbReference>
<evidence type="ECO:0000256" key="1">
    <source>
        <dbReference type="ARBA" id="ARBA00022679"/>
    </source>
</evidence>
<feature type="binding site" evidence="2">
    <location>
        <position position="33"/>
    </location>
    <ligand>
        <name>substrate</name>
    </ligand>
</feature>
<feature type="active site" evidence="2">
    <location>
        <position position="20"/>
    </location>
</feature>
<feature type="binding site" evidence="2">
    <location>
        <position position="71"/>
    </location>
    <ligand>
        <name>substrate</name>
    </ligand>
</feature>